<feature type="chain" id="PRO_5030740157" evidence="1">
    <location>
        <begin position="21"/>
        <end position="165"/>
    </location>
</feature>
<evidence type="ECO:0000313" key="3">
    <source>
        <dbReference type="Proteomes" id="UP000663193"/>
    </source>
</evidence>
<evidence type="ECO:0000313" key="2">
    <source>
        <dbReference type="EMBL" id="QRC96501.1"/>
    </source>
</evidence>
<organism evidence="2 3">
    <name type="scientific">Phaeosphaeria nodorum (strain SN15 / ATCC MYA-4574 / FGSC 10173)</name>
    <name type="common">Glume blotch fungus</name>
    <name type="synonym">Parastagonospora nodorum</name>
    <dbReference type="NCBI Taxonomy" id="321614"/>
    <lineage>
        <taxon>Eukaryota</taxon>
        <taxon>Fungi</taxon>
        <taxon>Dikarya</taxon>
        <taxon>Ascomycota</taxon>
        <taxon>Pezizomycotina</taxon>
        <taxon>Dothideomycetes</taxon>
        <taxon>Pleosporomycetidae</taxon>
        <taxon>Pleosporales</taxon>
        <taxon>Pleosporineae</taxon>
        <taxon>Phaeosphaeriaceae</taxon>
        <taxon>Parastagonospora</taxon>
    </lineage>
</organism>
<proteinExistence type="predicted"/>
<dbReference type="PANTHER" id="PTHR37315:SF1">
    <property type="entry name" value="UPF0311 PROTEIN BLR7842"/>
    <property type="match status" value="1"/>
</dbReference>
<keyword evidence="3" id="KW-1185">Reference proteome</keyword>
<dbReference type="EMBL" id="CP069028">
    <property type="protein sequence ID" value="QRC96501.1"/>
    <property type="molecule type" value="Genomic_DNA"/>
</dbReference>
<gene>
    <name evidence="2" type="ORF">JI435_014160</name>
</gene>
<dbReference type="AlphaFoldDB" id="A0A7U2F102"/>
<dbReference type="PANTHER" id="PTHR37315">
    <property type="entry name" value="UPF0311 PROTEIN BLR7842"/>
    <property type="match status" value="1"/>
</dbReference>
<dbReference type="Pfam" id="PF11578">
    <property type="entry name" value="DUF3237"/>
    <property type="match status" value="1"/>
</dbReference>
<dbReference type="OrthoDB" id="2544694at2759"/>
<dbReference type="Gene3D" id="2.40.160.20">
    <property type="match status" value="1"/>
</dbReference>
<accession>A0A7U2F102</accession>
<sequence length="165" mass="17918">MHIFKSITAFALFTMAHIAAQEAPVAPKMTLLYSMDALLGERFSLGPIPTGDERIVIPIVGGTFKGPRMNGTVLNVGADWRLTDAQAVIRPDARYAIRTDDGANIVVVTEGFPWPDGRTMLRGKFETSTNGSYAWLNDVVGVGVLKRNGTSAVRIDMWHATPGDE</sequence>
<dbReference type="InterPro" id="IPR020915">
    <property type="entry name" value="UPF0311"/>
</dbReference>
<evidence type="ECO:0000256" key="1">
    <source>
        <dbReference type="SAM" id="SignalP"/>
    </source>
</evidence>
<protein>
    <submittedName>
        <fullName evidence="2">Uncharacterized protein</fullName>
    </submittedName>
</protein>
<dbReference type="Proteomes" id="UP000663193">
    <property type="component" value="Chromosome 6"/>
</dbReference>
<reference evidence="3" key="1">
    <citation type="journal article" date="2021" name="BMC Genomics">
        <title>Chromosome-level genome assembly and manually-curated proteome of model necrotroph Parastagonospora nodorum Sn15 reveals a genome-wide trove of candidate effector homologs, and redundancy of virulence-related functions within an accessory chromosome.</title>
        <authorList>
            <person name="Bertazzoni S."/>
            <person name="Jones D.A.B."/>
            <person name="Phan H.T."/>
            <person name="Tan K.-C."/>
            <person name="Hane J.K."/>
        </authorList>
    </citation>
    <scope>NUCLEOTIDE SEQUENCE [LARGE SCALE GENOMIC DNA]</scope>
    <source>
        <strain evidence="3">SN15 / ATCC MYA-4574 / FGSC 10173)</strain>
    </source>
</reference>
<keyword evidence="1" id="KW-0732">Signal</keyword>
<name>A0A7U2F102_PHANO</name>
<dbReference type="VEuPathDB" id="FungiDB:JI435_014160"/>
<feature type="signal peptide" evidence="1">
    <location>
        <begin position="1"/>
        <end position="20"/>
    </location>
</feature>